<dbReference type="Pfam" id="PF01535">
    <property type="entry name" value="PPR"/>
    <property type="match status" value="4"/>
</dbReference>
<dbReference type="NCBIfam" id="TIGR00756">
    <property type="entry name" value="PPR"/>
    <property type="match status" value="9"/>
</dbReference>
<dbReference type="Pfam" id="PF13041">
    <property type="entry name" value="PPR_2"/>
    <property type="match status" value="3"/>
</dbReference>
<dbReference type="InParanoid" id="A0A6I9T7R4"/>
<dbReference type="RefSeq" id="XP_011076550.1">
    <property type="nucleotide sequence ID" value="XM_011078248.2"/>
</dbReference>
<dbReference type="InterPro" id="IPR011990">
    <property type="entry name" value="TPR-like_helical_dom_sf"/>
</dbReference>
<feature type="repeat" description="PPR" evidence="3">
    <location>
        <begin position="262"/>
        <end position="297"/>
    </location>
</feature>
<feature type="repeat" description="PPR" evidence="3">
    <location>
        <begin position="477"/>
        <end position="511"/>
    </location>
</feature>
<dbReference type="PROSITE" id="PS51375">
    <property type="entry name" value="PPR"/>
    <property type="match status" value="10"/>
</dbReference>
<dbReference type="GeneID" id="105160769"/>
<comment type="similarity">
    <text evidence="1">Belongs to the PPR family. P subfamily.</text>
</comment>
<dbReference type="PANTHER" id="PTHR47933:SF11">
    <property type="entry name" value="PENTATRICOPEPTIDE REPEAT-CONTAINING PROTEIN 2"/>
    <property type="match status" value="1"/>
</dbReference>
<evidence type="ECO:0000256" key="4">
    <source>
        <dbReference type="SAM" id="MobiDB-lite"/>
    </source>
</evidence>
<feature type="repeat" description="PPR" evidence="3">
    <location>
        <begin position="333"/>
        <end position="363"/>
    </location>
</feature>
<proteinExistence type="inferred from homology"/>
<organism evidence="5 6">
    <name type="scientific">Sesamum indicum</name>
    <name type="common">Oriental sesame</name>
    <name type="synonym">Sesamum orientale</name>
    <dbReference type="NCBI Taxonomy" id="4182"/>
    <lineage>
        <taxon>Eukaryota</taxon>
        <taxon>Viridiplantae</taxon>
        <taxon>Streptophyta</taxon>
        <taxon>Embryophyta</taxon>
        <taxon>Tracheophyta</taxon>
        <taxon>Spermatophyta</taxon>
        <taxon>Magnoliopsida</taxon>
        <taxon>eudicotyledons</taxon>
        <taxon>Gunneridae</taxon>
        <taxon>Pentapetalae</taxon>
        <taxon>asterids</taxon>
        <taxon>lamiids</taxon>
        <taxon>Lamiales</taxon>
        <taxon>Pedaliaceae</taxon>
        <taxon>Sesamum</taxon>
    </lineage>
</organism>
<accession>A0A6I9T7R4</accession>
<dbReference type="FunCoup" id="A0A6I9T7R4">
    <property type="interactions" value="516"/>
</dbReference>
<feature type="compositionally biased region" description="Low complexity" evidence="4">
    <location>
        <begin position="106"/>
        <end position="115"/>
    </location>
</feature>
<feature type="repeat" description="PPR" evidence="3">
    <location>
        <begin position="519"/>
        <end position="553"/>
    </location>
</feature>
<dbReference type="GO" id="GO:0003729">
    <property type="term" value="F:mRNA binding"/>
    <property type="evidence" value="ECO:0007669"/>
    <property type="project" value="TreeGrafter"/>
</dbReference>
<feature type="region of interest" description="Disordered" evidence="4">
    <location>
        <begin position="104"/>
        <end position="126"/>
    </location>
</feature>
<dbReference type="AlphaFoldDB" id="A0A6I9T7R4"/>
<dbReference type="InterPro" id="IPR002885">
    <property type="entry name" value="PPR_rpt"/>
</dbReference>
<dbReference type="OrthoDB" id="185373at2759"/>
<evidence type="ECO:0000313" key="5">
    <source>
        <dbReference type="Proteomes" id="UP000504604"/>
    </source>
</evidence>
<feature type="repeat" description="PPR" evidence="3">
    <location>
        <begin position="298"/>
        <end position="332"/>
    </location>
</feature>
<feature type="repeat" description="PPR" evidence="3">
    <location>
        <begin position="588"/>
        <end position="622"/>
    </location>
</feature>
<keyword evidence="5" id="KW-1185">Reference proteome</keyword>
<reference evidence="6" key="1">
    <citation type="submission" date="2025-08" db="UniProtKB">
        <authorList>
            <consortium name="RefSeq"/>
        </authorList>
    </citation>
    <scope>IDENTIFICATION</scope>
</reference>
<feature type="repeat" description="PPR" evidence="3">
    <location>
        <begin position="442"/>
        <end position="476"/>
    </location>
</feature>
<keyword evidence="2" id="KW-0677">Repeat</keyword>
<feature type="repeat" description="PPR" evidence="3">
    <location>
        <begin position="227"/>
        <end position="261"/>
    </location>
</feature>
<dbReference type="InterPro" id="IPR051240">
    <property type="entry name" value="Mito_RNA-Proc/Resp"/>
</dbReference>
<dbReference type="SUPFAM" id="SSF48452">
    <property type="entry name" value="TPR-like"/>
    <property type="match status" value="1"/>
</dbReference>
<evidence type="ECO:0000313" key="6">
    <source>
        <dbReference type="RefSeq" id="XP_011076550.1"/>
    </source>
</evidence>
<dbReference type="KEGG" id="sind:105160769"/>
<dbReference type="Gramene" id="SIN_1012034.t">
    <property type="protein sequence ID" value="SIN_1012034.t"/>
    <property type="gene ID" value="SIN_1012034"/>
</dbReference>
<name>A0A6I9T7R4_SESIN</name>
<evidence type="ECO:0000256" key="1">
    <source>
        <dbReference type="ARBA" id="ARBA00007626"/>
    </source>
</evidence>
<protein>
    <submittedName>
        <fullName evidence="6">Pentatricopeptide repeat-containing protein At1g02060, chloroplastic</fullName>
    </submittedName>
</protein>
<evidence type="ECO:0000256" key="3">
    <source>
        <dbReference type="PROSITE-ProRule" id="PRU00708"/>
    </source>
</evidence>
<dbReference type="PANTHER" id="PTHR47933">
    <property type="entry name" value="PENTATRICOPEPTIDE REPEAT-CONTAINING PROTEIN 1, MITOCHONDRIAL"/>
    <property type="match status" value="1"/>
</dbReference>
<sequence length="790" mass="90278">MAGDFKLNDAWKKFIPNMDPPEIPSAYMPSCPPTQSTILSKLTVNLVLPYHSVLSAKEVLMGCLKNHIHSTKFLANFGIRVAILKLSYSTSLFPSSLKHVFSEQPTTASASSTTTGEDTPVRRAKSTRKARTMAKLINTKPWSARVESCLSNLSPFSETTFFQTLRLIKAPSEALRFFNWAQDSGFNHSHRSYFMMLEILGRARNLNMARNFLFSIPRKSNYMVPLTDKFFNSLIRSYGDAGLFQESMKVFKVMKSMVISPSTVTFNSLFLILLKRGRVAMVFELYDEMLRTYGVKPDLYTFNILIRGFCMNSKVDEAFRMFKEMERFECEPDLITYNTIVDGLCRAGKVNVARNVVNGMSKKCEKLRPNVVSYTTLIRGFCGRQEIDEAMDVFRQMVSSGIKPNEITCNTIIQGLCASQKFDMIKEILEECQVDGRGFVPDTCTFNTVMNAHCNEENLDEALKVFEKMKEMNVKQDSATYSMLIRALCKKKKFDKAEELLDELFEQEILLRNDNTTPLAAAYNPIFEYLCTNGKTKKAERVFRQLMKRGIQDPHAFETMILGHCTEGTFVAGYKLLVLMLRRAFVLDVEVYESLIEGLLQSREPNLAHDTLVKMMKSSHLPRTSTFHRVLMELIEIGSANESADLMMLMLDKKIRPYMNLSTDAVRLLFRGSMQNRAFQLVRSLYENGYILNMEDLIFFLCQDRKLSEACQLLLYSLKNDQNVDTSLCTTVLTSLCKAHKISEAFHLYYELLEMGIRQPLSCLEGLQNALETEGKLKEAEFVAKRMFDP</sequence>
<dbReference type="Gene3D" id="1.25.40.10">
    <property type="entry name" value="Tetratricopeptide repeat domain"/>
    <property type="match status" value="6"/>
</dbReference>
<evidence type="ECO:0000256" key="2">
    <source>
        <dbReference type="ARBA" id="ARBA00022737"/>
    </source>
</evidence>
<dbReference type="Proteomes" id="UP000504604">
    <property type="component" value="Linkage group LG4"/>
</dbReference>
<feature type="repeat" description="PPR" evidence="3">
    <location>
        <begin position="370"/>
        <end position="404"/>
    </location>
</feature>
<gene>
    <name evidence="6" type="primary">LOC105160769</name>
</gene>
<feature type="repeat" description="PPR" evidence="3">
    <location>
        <begin position="725"/>
        <end position="759"/>
    </location>
</feature>